<dbReference type="AlphaFoldDB" id="A0A9Q7AE22"/>
<dbReference type="InterPro" id="IPR035965">
    <property type="entry name" value="PAS-like_dom_sf"/>
</dbReference>
<keyword evidence="1" id="KW-0597">Phosphoprotein</keyword>
<dbReference type="InterPro" id="IPR001789">
    <property type="entry name" value="Sig_transdc_resp-reg_receiver"/>
</dbReference>
<organism evidence="6 7">
    <name type="scientific">Aminithiophilus ramosus</name>
    <dbReference type="NCBI Taxonomy" id="3029084"/>
    <lineage>
        <taxon>Bacteria</taxon>
        <taxon>Thermotogati</taxon>
        <taxon>Synergistota</taxon>
        <taxon>Synergistia</taxon>
        <taxon>Synergistales</taxon>
        <taxon>Aminithiophilaceae</taxon>
        <taxon>Aminithiophilus</taxon>
    </lineage>
</organism>
<evidence type="ECO:0000256" key="1">
    <source>
        <dbReference type="PROSITE-ProRule" id="PRU00169"/>
    </source>
</evidence>
<dbReference type="PROSITE" id="PS50112">
    <property type="entry name" value="PAS"/>
    <property type="match status" value="1"/>
</dbReference>
<evidence type="ECO:0000256" key="2">
    <source>
        <dbReference type="SAM" id="Coils"/>
    </source>
</evidence>
<evidence type="ECO:0000256" key="3">
    <source>
        <dbReference type="SAM" id="MobiDB-lite"/>
    </source>
</evidence>
<feature type="modified residue" description="4-aspartylphosphate" evidence="1">
    <location>
        <position position="55"/>
    </location>
</feature>
<accession>A0A9Q7AE22</accession>
<feature type="compositionally biased region" description="Basic and acidic residues" evidence="3">
    <location>
        <begin position="452"/>
        <end position="468"/>
    </location>
</feature>
<dbReference type="InterPro" id="IPR011006">
    <property type="entry name" value="CheY-like_superfamily"/>
</dbReference>
<evidence type="ECO:0008006" key="8">
    <source>
        <dbReference type="Google" id="ProtNLM"/>
    </source>
</evidence>
<keyword evidence="2" id="KW-0175">Coiled coil</keyword>
<feature type="domain" description="PAS" evidence="5">
    <location>
        <begin position="381"/>
        <end position="423"/>
    </location>
</feature>
<name>A0A9Q7AE22_9BACT</name>
<dbReference type="KEGG" id="aram:KAR29_01465"/>
<evidence type="ECO:0000313" key="6">
    <source>
        <dbReference type="EMBL" id="QTX32639.1"/>
    </source>
</evidence>
<dbReference type="EMBL" id="CP072943">
    <property type="protein sequence ID" value="QTX32639.1"/>
    <property type="molecule type" value="Genomic_DNA"/>
</dbReference>
<dbReference type="Gene3D" id="3.40.50.2300">
    <property type="match status" value="1"/>
</dbReference>
<evidence type="ECO:0000259" key="4">
    <source>
        <dbReference type="PROSITE" id="PS50110"/>
    </source>
</evidence>
<dbReference type="InterPro" id="IPR000014">
    <property type="entry name" value="PAS"/>
</dbReference>
<dbReference type="SUPFAM" id="SSF55785">
    <property type="entry name" value="PYP-like sensor domain (PAS domain)"/>
    <property type="match status" value="1"/>
</dbReference>
<dbReference type="PROSITE" id="PS50110">
    <property type="entry name" value="RESPONSE_REGULATORY"/>
    <property type="match status" value="1"/>
</dbReference>
<feature type="domain" description="Response regulatory" evidence="4">
    <location>
        <begin position="5"/>
        <end position="118"/>
    </location>
</feature>
<protein>
    <recommendedName>
        <fullName evidence="8">PAS domain-containing protein</fullName>
    </recommendedName>
</protein>
<feature type="region of interest" description="Disordered" evidence="3">
    <location>
        <begin position="436"/>
        <end position="468"/>
    </location>
</feature>
<dbReference type="SUPFAM" id="SSF52172">
    <property type="entry name" value="CheY-like"/>
    <property type="match status" value="1"/>
</dbReference>
<dbReference type="RefSeq" id="WP_274373888.1">
    <property type="nucleotide sequence ID" value="NZ_CP072943.1"/>
</dbReference>
<gene>
    <name evidence="6" type="ORF">KAR29_01465</name>
</gene>
<evidence type="ECO:0000313" key="7">
    <source>
        <dbReference type="Proteomes" id="UP000671879"/>
    </source>
</evidence>
<evidence type="ECO:0000259" key="5">
    <source>
        <dbReference type="PROSITE" id="PS50112"/>
    </source>
</evidence>
<keyword evidence="7" id="KW-1185">Reference proteome</keyword>
<reference evidence="7" key="1">
    <citation type="submission" date="2021-04" db="EMBL/GenBank/DDBJ databases">
        <title>A novel Synergistetes isolate from a pyrite-forming mixed culture.</title>
        <authorList>
            <person name="Bunk B."/>
            <person name="Sproer C."/>
            <person name="Spring S."/>
            <person name="Pester M."/>
        </authorList>
    </citation>
    <scope>NUCLEOTIDE SEQUENCE [LARGE SCALE GENOMIC DNA]</scope>
    <source>
        <strain evidence="7">J.5.4.2-T.3.5.2</strain>
    </source>
</reference>
<dbReference type="Proteomes" id="UP000671879">
    <property type="component" value="Chromosome"/>
</dbReference>
<dbReference type="GO" id="GO:0000160">
    <property type="term" value="P:phosphorelay signal transduction system"/>
    <property type="evidence" value="ECO:0007669"/>
    <property type="project" value="InterPro"/>
</dbReference>
<proteinExistence type="predicted"/>
<feature type="coiled-coil region" evidence="2">
    <location>
        <begin position="234"/>
        <end position="261"/>
    </location>
</feature>
<dbReference type="SMART" id="SM00448">
    <property type="entry name" value="REC"/>
    <property type="match status" value="1"/>
</dbReference>
<sequence length="468" mass="52106">MNRKTLMIVVQEALQAEELARQAHALGWTVTGITTEGSAAKELFRQTAPKLILLDIDLDGDGVVLAREIRDLGEAAFIFLLSEGDGAGLERATSVDPLGFIVSPLGPLSLQAVLLPAWRHYRALLRFRLLHRYAPSGVLLFRHVADEGTYRLIHRNGAAEVLDGPLPSETPTFEEYFRDIDHRELRQLFDDVLLRGENRSCTVILRRRSHLFCWRHYSLLLFPEGEITAVFRDDTAAQRQKEEAQRRIHDLTAAIGRQEALASAATVLLDGKTPLEKRLRLCLEGLLAVLRRERPEAGFLLRWTGGDLAVGETAKTVALPFHFRTPNSSAAELIAFCSPQGDEDPSCCTLSYDQTEFIRRGMALIAGTLRHEEEQRRASDAIALLESALNDLALPIVLADREGMICYVNDSFEVCTGLFKEELHLLPLQALAQRMSPSATTERPLGRPENPLGHRLEITDDGERGAPS</sequence>